<dbReference type="EMBL" id="CAFBMF010000010">
    <property type="protein sequence ID" value="CAB4890291.1"/>
    <property type="molecule type" value="Genomic_DNA"/>
</dbReference>
<dbReference type="EMBL" id="CAEZYH010000008">
    <property type="protein sequence ID" value="CAB4710682.1"/>
    <property type="molecule type" value="Genomic_DNA"/>
</dbReference>
<dbReference type="EMBL" id="CAFBLJ010000016">
    <property type="protein sequence ID" value="CAB4861350.1"/>
    <property type="molecule type" value="Genomic_DNA"/>
</dbReference>
<proteinExistence type="predicted"/>
<dbReference type="EMBL" id="CAFAAL010000008">
    <property type="protein sequence ID" value="CAB4793561.1"/>
    <property type="molecule type" value="Genomic_DNA"/>
</dbReference>
<sequence length="94" mass="10412">MCNEDRLLDRSGDTPGTGIESLSLGDEELLKVISSDSFLKQLREGMKGYSEDEINKAILGAKYALSPQSEDDPDSLCRYCEELLEECVCEDEGD</sequence>
<organism evidence="2">
    <name type="scientific">freshwater metagenome</name>
    <dbReference type="NCBI Taxonomy" id="449393"/>
    <lineage>
        <taxon>unclassified sequences</taxon>
        <taxon>metagenomes</taxon>
        <taxon>ecological metagenomes</taxon>
    </lineage>
</organism>
<accession>A0A6J6QJH7</accession>
<evidence type="ECO:0000256" key="1">
    <source>
        <dbReference type="SAM" id="MobiDB-lite"/>
    </source>
</evidence>
<evidence type="ECO:0000313" key="4">
    <source>
        <dbReference type="EMBL" id="CAB4861350.1"/>
    </source>
</evidence>
<name>A0A6J6QJH7_9ZZZZ</name>
<feature type="compositionally biased region" description="Basic and acidic residues" evidence="1">
    <location>
        <begin position="1"/>
        <end position="12"/>
    </location>
</feature>
<reference evidence="2" key="1">
    <citation type="submission" date="2020-05" db="EMBL/GenBank/DDBJ databases">
        <authorList>
            <person name="Chiriac C."/>
            <person name="Salcher M."/>
            <person name="Ghai R."/>
            <person name="Kavagutti S V."/>
        </authorList>
    </citation>
    <scope>NUCLEOTIDE SEQUENCE</scope>
</reference>
<evidence type="ECO:0000313" key="2">
    <source>
        <dbReference type="EMBL" id="CAB4710682.1"/>
    </source>
</evidence>
<evidence type="ECO:0000313" key="3">
    <source>
        <dbReference type="EMBL" id="CAB4793561.1"/>
    </source>
</evidence>
<gene>
    <name evidence="2" type="ORF">UFOPK2658_00384</name>
    <name evidence="3" type="ORF">UFOPK3004_00197</name>
    <name evidence="4" type="ORF">UFOPK3304_00474</name>
    <name evidence="5" type="ORF">UFOPK3494_00295</name>
</gene>
<protein>
    <submittedName>
        <fullName evidence="2">Unannotated protein</fullName>
    </submittedName>
</protein>
<feature type="region of interest" description="Disordered" evidence="1">
    <location>
        <begin position="1"/>
        <end position="21"/>
    </location>
</feature>
<dbReference type="AlphaFoldDB" id="A0A6J6QJH7"/>
<evidence type="ECO:0000313" key="5">
    <source>
        <dbReference type="EMBL" id="CAB4890291.1"/>
    </source>
</evidence>